<dbReference type="RefSeq" id="XP_797239.1">
    <property type="nucleotide sequence ID" value="XM_792146.4"/>
</dbReference>
<dbReference type="Proteomes" id="UP000007110">
    <property type="component" value="Unassembled WGS sequence"/>
</dbReference>
<keyword evidence="3" id="KW-0812">Transmembrane</keyword>
<evidence type="ECO:0000313" key="6">
    <source>
        <dbReference type="Proteomes" id="UP000007110"/>
    </source>
</evidence>
<evidence type="ECO:0000256" key="2">
    <source>
        <dbReference type="ARBA" id="ARBA00023002"/>
    </source>
</evidence>
<dbReference type="GeneID" id="592634"/>
<dbReference type="InParanoid" id="A0A7M7HK30"/>
<dbReference type="KEGG" id="spu:592634"/>
<dbReference type="PANTHER" id="PTHR43245">
    <property type="entry name" value="BIFUNCTIONAL POLYMYXIN RESISTANCE PROTEIN ARNA"/>
    <property type="match status" value="1"/>
</dbReference>
<dbReference type="InterPro" id="IPR002225">
    <property type="entry name" value="3Beta_OHSteriod_DH/Estase"/>
</dbReference>
<dbReference type="GO" id="GO:0016616">
    <property type="term" value="F:oxidoreductase activity, acting on the CH-OH group of donors, NAD or NADP as acceptor"/>
    <property type="evidence" value="ECO:0000318"/>
    <property type="project" value="GO_Central"/>
</dbReference>
<dbReference type="Pfam" id="PF01073">
    <property type="entry name" value="3Beta_HSD"/>
    <property type="match status" value="1"/>
</dbReference>
<dbReference type="FunFam" id="3.40.50.720:FF:000495">
    <property type="entry name" value="3 hydroxysteroid dehydrogenase, putative"/>
    <property type="match status" value="1"/>
</dbReference>
<keyword evidence="3" id="KW-0472">Membrane</keyword>
<keyword evidence="3" id="KW-1133">Transmembrane helix</keyword>
<keyword evidence="6" id="KW-1185">Reference proteome</keyword>
<dbReference type="InterPro" id="IPR036291">
    <property type="entry name" value="NAD(P)-bd_dom_sf"/>
</dbReference>
<organism evidence="5 6">
    <name type="scientific">Strongylocentrotus purpuratus</name>
    <name type="common">Purple sea urchin</name>
    <dbReference type="NCBI Taxonomy" id="7668"/>
    <lineage>
        <taxon>Eukaryota</taxon>
        <taxon>Metazoa</taxon>
        <taxon>Echinodermata</taxon>
        <taxon>Eleutherozoa</taxon>
        <taxon>Echinozoa</taxon>
        <taxon>Echinoidea</taxon>
        <taxon>Euechinoidea</taxon>
        <taxon>Echinacea</taxon>
        <taxon>Camarodonta</taxon>
        <taxon>Echinidea</taxon>
        <taxon>Strongylocentrotidae</taxon>
        <taxon>Strongylocentrotus</taxon>
    </lineage>
</organism>
<feature type="domain" description="3-beta hydroxysteroid dehydrogenase/isomerase" evidence="4">
    <location>
        <begin position="10"/>
        <end position="288"/>
    </location>
</feature>
<dbReference type="EnsemblMetazoa" id="XM_792146">
    <property type="protein sequence ID" value="XP_797239"/>
    <property type="gene ID" value="LOC592634"/>
</dbReference>
<protein>
    <recommendedName>
        <fullName evidence="4">3-beta hydroxysteroid dehydrogenase/isomerase domain-containing protein</fullName>
    </recommendedName>
</protein>
<dbReference type="InterPro" id="IPR050177">
    <property type="entry name" value="Lipid_A_modif_metabolic_enz"/>
</dbReference>
<dbReference type="OMA" id="LTYGECD"/>
<proteinExistence type="inferred from homology"/>
<dbReference type="OrthoDB" id="2735536at2759"/>
<dbReference type="SUPFAM" id="SSF51735">
    <property type="entry name" value="NAD(P)-binding Rossmann-fold domains"/>
    <property type="match status" value="1"/>
</dbReference>
<name>A0A7M7HK30_STRPU</name>
<keyword evidence="2 3" id="KW-0560">Oxidoreductase</keyword>
<dbReference type="RefSeq" id="XP_011664172.1">
    <property type="nucleotide sequence ID" value="XM_011665870.2"/>
</dbReference>
<dbReference type="PANTHER" id="PTHR43245:SF51">
    <property type="entry name" value="SHORT CHAIN DEHYDROGENASE_REDUCTASE FAMILY 42E, MEMBER 2"/>
    <property type="match status" value="1"/>
</dbReference>
<evidence type="ECO:0000256" key="1">
    <source>
        <dbReference type="ARBA" id="ARBA00009219"/>
    </source>
</evidence>
<evidence type="ECO:0000313" key="5">
    <source>
        <dbReference type="EnsemblMetazoa" id="XP_011664172"/>
    </source>
</evidence>
<sequence>MPGTEGEVVMVTGASGFLGQHILKQLLEQGEFLIKEVRTFDLQPFTWCPELEVHNPTTQLSHIKGDLLCMEEVRRAFKGVTVVIHTAGVIDVSPVPDAELLRSVNIQGSENVLQACIHHNIQYLVYTSTVDVVIGQEPITAGTETILGIPQHHHFGLYATTKYEAEKIVLKASNLILKNGKRLQTCALRPTPVYGEGDTYNRDVLRQACHYKMMVRMGSESSRYQCTYAGNIAWGHVLAVKELLKPTTNESPAGQAFFLTDETPVSKVSDFFTPFVIGVDAKMSSFSLPFWLLYSIAVVIEICAWLLQPIYKVKFFLTTATVTYAYGVYYFQCEGAERCLGYEPLYTYDDAVERSLVYYRRECGLS</sequence>
<dbReference type="FunCoup" id="A0A7M7HK30">
    <property type="interactions" value="33"/>
</dbReference>
<comment type="similarity">
    <text evidence="1 3">Belongs to the 3-beta-HSD family.</text>
</comment>
<dbReference type="Gene3D" id="3.40.50.720">
    <property type="entry name" value="NAD(P)-binding Rossmann-like Domain"/>
    <property type="match status" value="1"/>
</dbReference>
<accession>A0A7M7HK30</accession>
<feature type="transmembrane region" description="Helical" evidence="3">
    <location>
        <begin position="288"/>
        <end position="307"/>
    </location>
</feature>
<reference evidence="6" key="1">
    <citation type="submission" date="2015-02" db="EMBL/GenBank/DDBJ databases">
        <title>Genome sequencing for Strongylocentrotus purpuratus.</title>
        <authorList>
            <person name="Murali S."/>
            <person name="Liu Y."/>
            <person name="Vee V."/>
            <person name="English A."/>
            <person name="Wang M."/>
            <person name="Skinner E."/>
            <person name="Han Y."/>
            <person name="Muzny D.M."/>
            <person name="Worley K.C."/>
            <person name="Gibbs R.A."/>
        </authorList>
    </citation>
    <scope>NUCLEOTIDE SEQUENCE</scope>
</reference>
<dbReference type="GO" id="GO:0006694">
    <property type="term" value="P:steroid biosynthetic process"/>
    <property type="evidence" value="ECO:0007669"/>
    <property type="project" value="InterPro"/>
</dbReference>
<reference evidence="5" key="2">
    <citation type="submission" date="2021-01" db="UniProtKB">
        <authorList>
            <consortium name="EnsemblMetazoa"/>
        </authorList>
    </citation>
    <scope>IDENTIFICATION</scope>
</reference>
<dbReference type="EnsemblMetazoa" id="XM_011665870">
    <property type="protein sequence ID" value="XP_011664172"/>
    <property type="gene ID" value="LOC592634"/>
</dbReference>
<dbReference type="AlphaFoldDB" id="A0A7M7HK30"/>
<evidence type="ECO:0000259" key="4">
    <source>
        <dbReference type="Pfam" id="PF01073"/>
    </source>
</evidence>
<evidence type="ECO:0000256" key="3">
    <source>
        <dbReference type="RuleBase" id="RU004475"/>
    </source>
</evidence>